<gene>
    <name evidence="1" type="ORF">S01H4_34654</name>
</gene>
<feature type="non-terminal residue" evidence="1">
    <location>
        <position position="1"/>
    </location>
</feature>
<organism evidence="1">
    <name type="scientific">marine sediment metagenome</name>
    <dbReference type="NCBI Taxonomy" id="412755"/>
    <lineage>
        <taxon>unclassified sequences</taxon>
        <taxon>metagenomes</taxon>
        <taxon>ecological metagenomes</taxon>
    </lineage>
</organism>
<sequence length="136" mass="14737">ADPNTFDDYERGDWTPVFELTSGSLTYSHQVGEYQKKGDYVSCSCWMRTTGRTLPVNIALLMAGLPFPKNAVESRGGAVMYVNASTVTGQVHCYPVVNVSTLAMKAVNDGVSADISAADFFSADVAVFQLLISYFT</sequence>
<comment type="caution">
    <text evidence="1">The sequence shown here is derived from an EMBL/GenBank/DDBJ whole genome shotgun (WGS) entry which is preliminary data.</text>
</comment>
<accession>X1BRI2</accession>
<reference evidence="1" key="1">
    <citation type="journal article" date="2014" name="Front. Microbiol.">
        <title>High frequency of phylogenetically diverse reductive dehalogenase-homologous genes in deep subseafloor sedimentary metagenomes.</title>
        <authorList>
            <person name="Kawai M."/>
            <person name="Futagami T."/>
            <person name="Toyoda A."/>
            <person name="Takaki Y."/>
            <person name="Nishi S."/>
            <person name="Hori S."/>
            <person name="Arai W."/>
            <person name="Tsubouchi T."/>
            <person name="Morono Y."/>
            <person name="Uchiyama I."/>
            <person name="Ito T."/>
            <person name="Fujiyama A."/>
            <person name="Inagaki F."/>
            <person name="Takami H."/>
        </authorList>
    </citation>
    <scope>NUCLEOTIDE SEQUENCE</scope>
    <source>
        <strain evidence="1">Expedition CK06-06</strain>
    </source>
</reference>
<proteinExistence type="predicted"/>
<evidence type="ECO:0000313" key="1">
    <source>
        <dbReference type="EMBL" id="GAG74771.1"/>
    </source>
</evidence>
<dbReference type="AlphaFoldDB" id="X1BRI2"/>
<dbReference type="EMBL" id="BART01018351">
    <property type="protein sequence ID" value="GAG74771.1"/>
    <property type="molecule type" value="Genomic_DNA"/>
</dbReference>
<name>X1BRI2_9ZZZZ</name>
<protein>
    <submittedName>
        <fullName evidence="1">Uncharacterized protein</fullName>
    </submittedName>
</protein>